<dbReference type="GO" id="GO:0003713">
    <property type="term" value="F:transcription coactivator activity"/>
    <property type="evidence" value="ECO:0007669"/>
    <property type="project" value="TreeGrafter"/>
</dbReference>
<evidence type="ECO:0000313" key="16">
    <source>
        <dbReference type="EMBL" id="MBW13043.1"/>
    </source>
</evidence>
<name>A0A2H8TG07_9HEMI</name>
<accession>A0A2H8TG07</accession>
<evidence type="ECO:0000256" key="11">
    <source>
        <dbReference type="ARBA" id="ARBA00048017"/>
    </source>
</evidence>
<dbReference type="Gene3D" id="1.10.246.20">
    <property type="entry name" value="Coactivator CBP, KIX domain"/>
    <property type="match status" value="1"/>
</dbReference>
<keyword evidence="7" id="KW-0156">Chromatin regulator</keyword>
<evidence type="ECO:0000256" key="8">
    <source>
        <dbReference type="ARBA" id="ARBA00023015"/>
    </source>
</evidence>
<keyword evidence="8" id="KW-0805">Transcription regulation</keyword>
<dbReference type="InterPro" id="IPR003101">
    <property type="entry name" value="KIX_dom"/>
</dbReference>
<dbReference type="PANTHER" id="PTHR13808">
    <property type="entry name" value="CBP/P300-RELATED"/>
    <property type="match status" value="1"/>
</dbReference>
<dbReference type="AlphaFoldDB" id="A0A2H8TG07"/>
<evidence type="ECO:0000256" key="10">
    <source>
        <dbReference type="ARBA" id="ARBA00023242"/>
    </source>
</evidence>
<evidence type="ECO:0000256" key="5">
    <source>
        <dbReference type="ARBA" id="ARBA00022771"/>
    </source>
</evidence>
<dbReference type="Gene3D" id="1.20.1020.10">
    <property type="entry name" value="TAZ domain"/>
    <property type="match status" value="1"/>
</dbReference>
<dbReference type="PROSITE" id="PS50952">
    <property type="entry name" value="KIX"/>
    <property type="match status" value="1"/>
</dbReference>
<dbReference type="SUPFAM" id="SSF57933">
    <property type="entry name" value="TAZ domain"/>
    <property type="match status" value="1"/>
</dbReference>
<dbReference type="GO" id="GO:0005667">
    <property type="term" value="C:transcription regulator complex"/>
    <property type="evidence" value="ECO:0007669"/>
    <property type="project" value="TreeGrafter"/>
</dbReference>
<evidence type="ECO:0000256" key="12">
    <source>
        <dbReference type="PROSITE-ProRule" id="PRU00203"/>
    </source>
</evidence>
<evidence type="ECO:0000256" key="6">
    <source>
        <dbReference type="ARBA" id="ARBA00022833"/>
    </source>
</evidence>
<evidence type="ECO:0000256" key="2">
    <source>
        <dbReference type="ARBA" id="ARBA00013184"/>
    </source>
</evidence>
<feature type="region of interest" description="Disordered" evidence="13">
    <location>
        <begin position="1"/>
        <end position="34"/>
    </location>
</feature>
<dbReference type="SUPFAM" id="SSF47040">
    <property type="entry name" value="Kix domain of CBP (creb binding protein)"/>
    <property type="match status" value="1"/>
</dbReference>
<evidence type="ECO:0000256" key="13">
    <source>
        <dbReference type="SAM" id="MobiDB-lite"/>
    </source>
</evidence>
<evidence type="ECO:0000256" key="4">
    <source>
        <dbReference type="ARBA" id="ARBA00022723"/>
    </source>
</evidence>
<dbReference type="GO" id="GO:0004402">
    <property type="term" value="F:histone acetyltransferase activity"/>
    <property type="evidence" value="ECO:0007669"/>
    <property type="project" value="InterPro"/>
</dbReference>
<feature type="domain" description="KIX" evidence="15">
    <location>
        <begin position="557"/>
        <end position="636"/>
    </location>
</feature>
<dbReference type="Pfam" id="PF02172">
    <property type="entry name" value="KIX"/>
    <property type="match status" value="1"/>
</dbReference>
<dbReference type="SMART" id="SM00551">
    <property type="entry name" value="ZnF_TAZ"/>
    <property type="match status" value="1"/>
</dbReference>
<feature type="zinc finger region" description="TAZ-type" evidence="12">
    <location>
        <begin position="317"/>
        <end position="405"/>
    </location>
</feature>
<dbReference type="OrthoDB" id="784962at2759"/>
<evidence type="ECO:0000256" key="7">
    <source>
        <dbReference type="ARBA" id="ARBA00022853"/>
    </source>
</evidence>
<evidence type="ECO:0000259" key="14">
    <source>
        <dbReference type="PROSITE" id="PS50134"/>
    </source>
</evidence>
<evidence type="ECO:0000256" key="9">
    <source>
        <dbReference type="ARBA" id="ARBA00023163"/>
    </source>
</evidence>
<comment type="subcellular location">
    <subcellularLocation>
        <location evidence="1">Nucleus</location>
    </subcellularLocation>
</comment>
<dbReference type="EMBL" id="GFXV01001238">
    <property type="protein sequence ID" value="MBW13043.1"/>
    <property type="molecule type" value="Transcribed_RNA"/>
</dbReference>
<evidence type="ECO:0000256" key="1">
    <source>
        <dbReference type="ARBA" id="ARBA00004123"/>
    </source>
</evidence>
<feature type="compositionally biased region" description="Polar residues" evidence="13">
    <location>
        <begin position="654"/>
        <end position="675"/>
    </location>
</feature>
<keyword evidence="9" id="KW-0804">Transcription</keyword>
<comment type="catalytic activity">
    <reaction evidence="11">
        <text>L-lysyl-[protein] + acetyl-CoA = N(6)-acetyl-L-lysyl-[protein] + CoA + H(+)</text>
        <dbReference type="Rhea" id="RHEA:45948"/>
        <dbReference type="Rhea" id="RHEA-COMP:9752"/>
        <dbReference type="Rhea" id="RHEA-COMP:10731"/>
        <dbReference type="ChEBI" id="CHEBI:15378"/>
        <dbReference type="ChEBI" id="CHEBI:29969"/>
        <dbReference type="ChEBI" id="CHEBI:57287"/>
        <dbReference type="ChEBI" id="CHEBI:57288"/>
        <dbReference type="ChEBI" id="CHEBI:61930"/>
        <dbReference type="EC" id="2.3.1.48"/>
    </reaction>
</comment>
<dbReference type="GO" id="GO:0000123">
    <property type="term" value="C:histone acetyltransferase complex"/>
    <property type="evidence" value="ECO:0007669"/>
    <property type="project" value="TreeGrafter"/>
</dbReference>
<protein>
    <recommendedName>
        <fullName evidence="2">histone acetyltransferase</fullName>
        <ecNumber evidence="2">2.3.1.48</ecNumber>
    </recommendedName>
</protein>
<feature type="domain" description="TAZ-type" evidence="14">
    <location>
        <begin position="317"/>
        <end position="405"/>
    </location>
</feature>
<dbReference type="GO" id="GO:0005634">
    <property type="term" value="C:nucleus"/>
    <property type="evidence" value="ECO:0007669"/>
    <property type="project" value="UniProtKB-SubCell"/>
</dbReference>
<dbReference type="InterPro" id="IPR035898">
    <property type="entry name" value="TAZ_dom_sf"/>
</dbReference>
<dbReference type="GO" id="GO:0008270">
    <property type="term" value="F:zinc ion binding"/>
    <property type="evidence" value="ECO:0007669"/>
    <property type="project" value="UniProtKB-KW"/>
</dbReference>
<dbReference type="Pfam" id="PF02135">
    <property type="entry name" value="zf-TAZ"/>
    <property type="match status" value="1"/>
</dbReference>
<keyword evidence="6 12" id="KW-0862">Zinc</keyword>
<dbReference type="PANTHER" id="PTHR13808:SF1">
    <property type="entry name" value="HISTONE ACETYLTRANSFERASE"/>
    <property type="match status" value="1"/>
</dbReference>
<proteinExistence type="predicted"/>
<feature type="compositionally biased region" description="Low complexity" evidence="13">
    <location>
        <begin position="23"/>
        <end position="32"/>
    </location>
</feature>
<dbReference type="GO" id="GO:0045944">
    <property type="term" value="P:positive regulation of transcription by RNA polymerase II"/>
    <property type="evidence" value="ECO:0007669"/>
    <property type="project" value="TreeGrafter"/>
</dbReference>
<keyword evidence="4 12" id="KW-0479">Metal-binding</keyword>
<reference evidence="16" key="1">
    <citation type="submission" date="2017-10" db="EMBL/GenBank/DDBJ databases">
        <title>Transcriptome Assembly of Sugarcane Aphid Adults.</title>
        <authorList>
            <person name="Scully E.D."/>
            <person name="Palmer N.A."/>
            <person name="Geib S.M."/>
            <person name="Sarath G."/>
            <person name="Sattler S.E."/>
        </authorList>
    </citation>
    <scope>NUCLEOTIDE SEQUENCE</scope>
    <source>
        <tissue evidence="16">Whole body</tissue>
    </source>
</reference>
<dbReference type="InterPro" id="IPR036529">
    <property type="entry name" value="KIX_dom_sf"/>
</dbReference>
<organism evidence="16">
    <name type="scientific">Melanaphis sacchari</name>
    <dbReference type="NCBI Taxonomy" id="742174"/>
    <lineage>
        <taxon>Eukaryota</taxon>
        <taxon>Metazoa</taxon>
        <taxon>Ecdysozoa</taxon>
        <taxon>Arthropoda</taxon>
        <taxon>Hexapoda</taxon>
        <taxon>Insecta</taxon>
        <taxon>Pterygota</taxon>
        <taxon>Neoptera</taxon>
        <taxon>Paraneoptera</taxon>
        <taxon>Hemiptera</taxon>
        <taxon>Sternorrhyncha</taxon>
        <taxon>Aphidomorpha</taxon>
        <taxon>Aphidoidea</taxon>
        <taxon>Aphididae</taxon>
        <taxon>Aphidini</taxon>
        <taxon>Melanaphis</taxon>
    </lineage>
</organism>
<gene>
    <name evidence="16" type="primary">EP300</name>
</gene>
<feature type="region of interest" description="Disordered" evidence="13">
    <location>
        <begin position="639"/>
        <end position="702"/>
    </location>
</feature>
<sequence>MSDLLVDSPPNKRPKLEDPFQGSSDSSGVYSSNEMFDLENDLPDELISATPWNQQPDIKPNLGPQVPLQNGMIVQQNNPQQLQQPIQPRLVVSQHQLAHHFMGSTKHLVTGAGMSMNNKPINPNMPSPNVLVGKTGEPMVVNMGNAGINSNQLQNSISGINVANVNIMMGNNLVNNSMHNPHHGIPQQQQNGPMMGRNIPMHHPQQIRNQTPHQLHNLPINSHRLQAPMGAMSPVNNFNAYNQNNQQINVVQQQSIGIVRQQVPRFNSNTNGMLVDTPVPPQSQANLRLGPQQVNMVNQNVVVPPQGVVPADRSQANPEKRKMITQQLVLLLHAHQCQRRDNQQANGEVRQCRLQHCNTMKGVLAHMTNCLAGRNCNVAHCSSSRQIISHWKQCTRPDCPICQPLKASNNRNALANNPTQNTTGMNDMNCYNTVNNQVNQVQVQGVPNNVGIRTALQSQMPHPPNNNVLTPNQNTRVLVPHSQPQVTTSMSVADPSPSSVNEMLQSVSNTTVPVPSSIQQSVSNIPNSFIMTTSTDTMTTQMNNQAQPSQSMPGNHIESKEWHESITPELRNHLVHKLVQAIFPTYDPKAMLDKRMNNLVAYARKVEGDMYNVANSRSEYYHRLAQTFYKIQKELEEKMQKRKEQQQMQQQQMGTPQPTNNINAQCFPTVSTQGLPPTQQQPPQPQQQQPLHHTSIQPSQQNLPQVVTTTGIMKTQMSDRVHFPITSPVPGPSPNTNLPQTTFGLTQPPAQSPINTSQFPSNSPMMPNISQGSFAQPQFPNQSMNQIPQQIHIQQQVQQQQQQQQTNAENIYGTAPGHFQQQQNGLPPPGQYNNYHRNNMILFNQSLQGSLSSVSSGDKKKRNITMV</sequence>
<dbReference type="PROSITE" id="PS50134">
    <property type="entry name" value="ZF_TAZ"/>
    <property type="match status" value="1"/>
</dbReference>
<dbReference type="InterPro" id="IPR000197">
    <property type="entry name" value="Znf_TAZ"/>
</dbReference>
<evidence type="ECO:0000259" key="15">
    <source>
        <dbReference type="PROSITE" id="PS50952"/>
    </source>
</evidence>
<evidence type="ECO:0000256" key="3">
    <source>
        <dbReference type="ARBA" id="ARBA00022679"/>
    </source>
</evidence>
<dbReference type="EC" id="2.3.1.48" evidence="2"/>
<dbReference type="GO" id="GO:0031490">
    <property type="term" value="F:chromatin DNA binding"/>
    <property type="evidence" value="ECO:0007669"/>
    <property type="project" value="TreeGrafter"/>
</dbReference>
<keyword evidence="5 12" id="KW-0863">Zinc-finger</keyword>
<dbReference type="InterPro" id="IPR013178">
    <property type="entry name" value="Histone_AcTrfase_Rtt109/CBP"/>
</dbReference>
<feature type="compositionally biased region" description="Polar residues" evidence="13">
    <location>
        <begin position="691"/>
        <end position="702"/>
    </location>
</feature>
<keyword evidence="10" id="KW-0539">Nucleus</keyword>
<keyword evidence="3 16" id="KW-0808">Transferase</keyword>